<accession>A0A1Q3DXN8</accession>
<comment type="caution">
    <text evidence="3">The sequence shown here is derived from an EMBL/GenBank/DDBJ whole genome shotgun (WGS) entry which is preliminary data.</text>
</comment>
<proteinExistence type="predicted"/>
<dbReference type="InterPro" id="IPR000608">
    <property type="entry name" value="UBC"/>
</dbReference>
<dbReference type="SUPFAM" id="SSF54495">
    <property type="entry name" value="UBC-like"/>
    <property type="match status" value="1"/>
</dbReference>
<dbReference type="STRING" id="5353.A0A1Q3DXN8"/>
<evidence type="ECO:0000313" key="3">
    <source>
        <dbReference type="EMBL" id="GAV99786.1"/>
    </source>
</evidence>
<feature type="region of interest" description="Disordered" evidence="1">
    <location>
        <begin position="80"/>
        <end position="99"/>
    </location>
</feature>
<dbReference type="Proteomes" id="UP000188533">
    <property type="component" value="Unassembled WGS sequence"/>
</dbReference>
<gene>
    <name evidence="3" type="ORF">LENED_001269</name>
</gene>
<protein>
    <submittedName>
        <fullName evidence="3">Ubiquitin-conjugating enzyme E2 4</fullName>
    </submittedName>
</protein>
<evidence type="ECO:0000259" key="2">
    <source>
        <dbReference type="PROSITE" id="PS50127"/>
    </source>
</evidence>
<evidence type="ECO:0000313" key="4">
    <source>
        <dbReference type="Proteomes" id="UP000188533"/>
    </source>
</evidence>
<reference evidence="3 4" key="2">
    <citation type="submission" date="2017-02" db="EMBL/GenBank/DDBJ databases">
        <title>A genome survey and senescence transcriptome analysis in Lentinula edodes.</title>
        <authorList>
            <person name="Sakamoto Y."/>
            <person name="Nakade K."/>
            <person name="Sato S."/>
            <person name="Yoshida Y."/>
            <person name="Miyazaki K."/>
            <person name="Natsume S."/>
            <person name="Konno N."/>
        </authorList>
    </citation>
    <scope>NUCLEOTIDE SEQUENCE [LARGE SCALE GENOMIC DNA]</scope>
    <source>
        <strain evidence="3 4">NBRC 111202</strain>
    </source>
</reference>
<dbReference type="PROSITE" id="PS50127">
    <property type="entry name" value="UBC_2"/>
    <property type="match status" value="1"/>
</dbReference>
<evidence type="ECO:0000256" key="1">
    <source>
        <dbReference type="SAM" id="MobiDB-lite"/>
    </source>
</evidence>
<keyword evidence="4" id="KW-1185">Reference proteome</keyword>
<dbReference type="InterPro" id="IPR016135">
    <property type="entry name" value="UBQ-conjugating_enzyme/RWD"/>
</dbReference>
<sequence length="99" mass="11136">MGPSDSPYAGGVFFLSILFPTDYPFKPPKTNGLLHLQFRKYCFRSVRCSLIPIRMILWYLTLPICTRLIGSGMRPPLENGQGNMLCSDDNDSVSVNSNF</sequence>
<dbReference type="AlphaFoldDB" id="A0A1Q3DXN8"/>
<dbReference type="EMBL" id="BDGU01000019">
    <property type="protein sequence ID" value="GAV99786.1"/>
    <property type="molecule type" value="Genomic_DNA"/>
</dbReference>
<name>A0A1Q3DXN8_LENED</name>
<reference evidence="3 4" key="1">
    <citation type="submission" date="2016-08" db="EMBL/GenBank/DDBJ databases">
        <authorList>
            <consortium name="Lentinula edodes genome sequencing consortium"/>
            <person name="Sakamoto Y."/>
            <person name="Nakade K."/>
            <person name="Sato S."/>
            <person name="Yoshida Y."/>
            <person name="Miyazaki K."/>
            <person name="Natsume S."/>
            <person name="Konno N."/>
        </authorList>
    </citation>
    <scope>NUCLEOTIDE SEQUENCE [LARGE SCALE GENOMIC DNA]</scope>
    <source>
        <strain evidence="3 4">NBRC 111202</strain>
    </source>
</reference>
<dbReference type="Gene3D" id="3.10.110.10">
    <property type="entry name" value="Ubiquitin Conjugating Enzyme"/>
    <property type="match status" value="1"/>
</dbReference>
<dbReference type="Pfam" id="PF00179">
    <property type="entry name" value="UQ_con"/>
    <property type="match status" value="1"/>
</dbReference>
<feature type="domain" description="UBC core" evidence="2">
    <location>
        <begin position="1"/>
        <end position="99"/>
    </location>
</feature>
<organism evidence="3 4">
    <name type="scientific">Lentinula edodes</name>
    <name type="common">Shiitake mushroom</name>
    <name type="synonym">Lentinus edodes</name>
    <dbReference type="NCBI Taxonomy" id="5353"/>
    <lineage>
        <taxon>Eukaryota</taxon>
        <taxon>Fungi</taxon>
        <taxon>Dikarya</taxon>
        <taxon>Basidiomycota</taxon>
        <taxon>Agaricomycotina</taxon>
        <taxon>Agaricomycetes</taxon>
        <taxon>Agaricomycetidae</taxon>
        <taxon>Agaricales</taxon>
        <taxon>Marasmiineae</taxon>
        <taxon>Omphalotaceae</taxon>
        <taxon>Lentinula</taxon>
    </lineage>
</organism>